<dbReference type="EMBL" id="CP015079">
    <property type="protein sequence ID" value="ANH36560.1"/>
    <property type="molecule type" value="Genomic_DNA"/>
</dbReference>
<gene>
    <name evidence="2" type="ORF">I601_0106</name>
</gene>
<dbReference type="InterPro" id="IPR050445">
    <property type="entry name" value="Bact_polysacc_biosynth/exp"/>
</dbReference>
<dbReference type="AlphaFoldDB" id="A0A1A9GFU1"/>
<dbReference type="RefSeq" id="WP_068105068.1">
    <property type="nucleotide sequence ID" value="NZ_CP015079.1"/>
</dbReference>
<dbReference type="STRING" id="1300347.I601_0106"/>
<dbReference type="Proteomes" id="UP000077868">
    <property type="component" value="Chromosome"/>
</dbReference>
<feature type="transmembrane region" description="Helical" evidence="1">
    <location>
        <begin position="243"/>
        <end position="264"/>
    </location>
</feature>
<keyword evidence="1" id="KW-1133">Transmembrane helix</keyword>
<proteinExistence type="predicted"/>
<dbReference type="OrthoDB" id="3825405at2"/>
<keyword evidence="1" id="KW-0472">Membrane</keyword>
<protein>
    <submittedName>
        <fullName evidence="2">Chain length determinant protein</fullName>
    </submittedName>
</protein>
<accession>A0A1A9GFU1</accession>
<keyword evidence="1" id="KW-0812">Transmembrane</keyword>
<dbReference type="PANTHER" id="PTHR32309:SF31">
    <property type="entry name" value="CAPSULAR EXOPOLYSACCHARIDE FAMILY"/>
    <property type="match status" value="1"/>
</dbReference>
<organism evidence="2 3">
    <name type="scientific">Nocardioides dokdonensis FR1436</name>
    <dbReference type="NCBI Taxonomy" id="1300347"/>
    <lineage>
        <taxon>Bacteria</taxon>
        <taxon>Bacillati</taxon>
        <taxon>Actinomycetota</taxon>
        <taxon>Actinomycetes</taxon>
        <taxon>Propionibacteriales</taxon>
        <taxon>Nocardioidaceae</taxon>
        <taxon>Nocardioides</taxon>
    </lineage>
</organism>
<dbReference type="PANTHER" id="PTHR32309">
    <property type="entry name" value="TYROSINE-PROTEIN KINASE"/>
    <property type="match status" value="1"/>
</dbReference>
<name>A0A1A9GFU1_9ACTN</name>
<evidence type="ECO:0000313" key="3">
    <source>
        <dbReference type="Proteomes" id="UP000077868"/>
    </source>
</evidence>
<reference evidence="2 3" key="1">
    <citation type="submission" date="2016-03" db="EMBL/GenBank/DDBJ databases">
        <title>Complete genome sequence of a soil Actinobacterium, Nocardioides dokdonensis FR1436.</title>
        <authorList>
            <person name="Kwon S.-K."/>
            <person name="Kim K."/>
            <person name="Kim J.F."/>
        </authorList>
    </citation>
    <scope>NUCLEOTIDE SEQUENCE [LARGE SCALE GENOMIC DNA]</scope>
    <source>
        <strain evidence="2 3">FR1436</strain>
    </source>
</reference>
<evidence type="ECO:0000313" key="2">
    <source>
        <dbReference type="EMBL" id="ANH36560.1"/>
    </source>
</evidence>
<dbReference type="KEGG" id="ndk:I601_0106"/>
<evidence type="ECO:0000256" key="1">
    <source>
        <dbReference type="SAM" id="Phobius"/>
    </source>
</evidence>
<sequence>MAEQALDLRVVWSVLRRHLRLLAVAALLGAVAGVALATWRPPVHTSTSMVLLPLASDSGVGRAERDAETEVRVATSDLVLGEAGLRLSPELPLAKMAQHVTVSASTPDVLRFTARHTDAELAQAMAQEAAAAELRYVGSAAARLRNAAQAGREARLEALRKSLRTVDRDIRTTTDRRDDEPYGSAAEKAMSAALAQLTAQQASLVLQIDQVAEAASADVGRDTASLIQKASPPRSPGLLVRRLVAGALGLVAGVVLLGMVLVGFARRDRRLRYRDEIADALGSAVLASVVSRPARTVAGWRTLLGRYEPGTVDAWALRQTLRHVLPADFPLGQTHDKDDVARAPVEIAVVSLSDDPGALALGPQLASYAAGAGVSTRLVPHRGHDSAAGLWAACARVHPEHEVRSRLWINRPTRDEAPADLTLLMVVIDRAAPGQVVLPPGTHGVVAVSAGTATAVELARVAVSVDEADVVVAGLVVLDPDRLDRTTGRRLQPDRVREPHLPARLTGLSLAEGGRPVRSGLRGGVAP</sequence>
<dbReference type="PATRIC" id="fig|1300347.3.peg.108"/>
<keyword evidence="3" id="KW-1185">Reference proteome</keyword>